<name>A0ABW5IVK7_9FLAO</name>
<keyword evidence="2" id="KW-1185">Reference proteome</keyword>
<evidence type="ECO:0000313" key="2">
    <source>
        <dbReference type="Proteomes" id="UP001597468"/>
    </source>
</evidence>
<dbReference type="EMBL" id="JBHULT010000005">
    <property type="protein sequence ID" value="MFD2516769.1"/>
    <property type="molecule type" value="Genomic_DNA"/>
</dbReference>
<dbReference type="Pfam" id="PF12843">
    <property type="entry name" value="QSregVF_b"/>
    <property type="match status" value="1"/>
</dbReference>
<proteinExistence type="predicted"/>
<gene>
    <name evidence="1" type="ORF">ACFSTG_02590</name>
</gene>
<sequence>MQVQPDYKALLELAHAKMHFGKYKGRYLSELPEFYLVWFSQKGFPKGKLGDQLKQVLEMKVNGIEPLLRTIRQKYPR</sequence>
<dbReference type="RefSeq" id="WP_380748157.1">
    <property type="nucleotide sequence ID" value="NZ_JBHULT010000005.1"/>
</dbReference>
<reference evidence="2" key="1">
    <citation type="journal article" date="2019" name="Int. J. Syst. Evol. Microbiol.">
        <title>The Global Catalogue of Microorganisms (GCM) 10K type strain sequencing project: providing services to taxonomists for standard genome sequencing and annotation.</title>
        <authorList>
            <consortium name="The Broad Institute Genomics Platform"/>
            <consortium name="The Broad Institute Genome Sequencing Center for Infectious Disease"/>
            <person name="Wu L."/>
            <person name="Ma J."/>
        </authorList>
    </citation>
    <scope>NUCLEOTIDE SEQUENCE [LARGE SCALE GENOMIC DNA]</scope>
    <source>
        <strain evidence="2">KCTC 42585</strain>
    </source>
</reference>
<protein>
    <submittedName>
        <fullName evidence="1">DUF3820 family protein</fullName>
    </submittedName>
</protein>
<evidence type="ECO:0000313" key="1">
    <source>
        <dbReference type="EMBL" id="MFD2516769.1"/>
    </source>
</evidence>
<comment type="caution">
    <text evidence="1">The sequence shown here is derived from an EMBL/GenBank/DDBJ whole genome shotgun (WGS) entry which is preliminary data.</text>
</comment>
<dbReference type="InterPro" id="IPR024530">
    <property type="entry name" value="QSregVF_b"/>
</dbReference>
<accession>A0ABW5IVK7</accession>
<dbReference type="Proteomes" id="UP001597468">
    <property type="component" value="Unassembled WGS sequence"/>
</dbReference>
<organism evidence="1 2">
    <name type="scientific">Salinimicrobium flavum</name>
    <dbReference type="NCBI Taxonomy" id="1737065"/>
    <lineage>
        <taxon>Bacteria</taxon>
        <taxon>Pseudomonadati</taxon>
        <taxon>Bacteroidota</taxon>
        <taxon>Flavobacteriia</taxon>
        <taxon>Flavobacteriales</taxon>
        <taxon>Flavobacteriaceae</taxon>
        <taxon>Salinimicrobium</taxon>
    </lineage>
</organism>